<feature type="transmembrane region" description="Helical" evidence="7">
    <location>
        <begin position="204"/>
        <end position="227"/>
    </location>
</feature>
<proteinExistence type="inferred from homology"/>
<keyword evidence="10" id="KW-1185">Reference proteome</keyword>
<evidence type="ECO:0000256" key="6">
    <source>
        <dbReference type="ARBA" id="ARBA00023136"/>
    </source>
</evidence>
<feature type="domain" description="ABC transmembrane type-1" evidence="8">
    <location>
        <begin position="94"/>
        <end position="283"/>
    </location>
</feature>
<comment type="subcellular location">
    <subcellularLocation>
        <location evidence="1 7">Cell membrane</location>
        <topology evidence="1 7">Multi-pass membrane protein</topology>
    </subcellularLocation>
</comment>
<evidence type="ECO:0000313" key="10">
    <source>
        <dbReference type="Proteomes" id="UP000253508"/>
    </source>
</evidence>
<evidence type="ECO:0000259" key="8">
    <source>
        <dbReference type="PROSITE" id="PS50928"/>
    </source>
</evidence>
<evidence type="ECO:0000256" key="2">
    <source>
        <dbReference type="ARBA" id="ARBA00022448"/>
    </source>
</evidence>
<evidence type="ECO:0000256" key="5">
    <source>
        <dbReference type="ARBA" id="ARBA00022989"/>
    </source>
</evidence>
<keyword evidence="4 7" id="KW-0812">Transmembrane</keyword>
<evidence type="ECO:0000256" key="4">
    <source>
        <dbReference type="ARBA" id="ARBA00022692"/>
    </source>
</evidence>
<evidence type="ECO:0000256" key="1">
    <source>
        <dbReference type="ARBA" id="ARBA00004651"/>
    </source>
</evidence>
<dbReference type="Pfam" id="PF00528">
    <property type="entry name" value="BPD_transp_1"/>
    <property type="match status" value="1"/>
</dbReference>
<feature type="transmembrane region" description="Helical" evidence="7">
    <location>
        <begin position="260"/>
        <end position="283"/>
    </location>
</feature>
<dbReference type="EMBL" id="QORO01000002">
    <property type="protein sequence ID" value="RCK59810.1"/>
    <property type="molecule type" value="Genomic_DNA"/>
</dbReference>
<dbReference type="PROSITE" id="PS50928">
    <property type="entry name" value="ABC_TM1"/>
    <property type="match status" value="1"/>
</dbReference>
<keyword evidence="6 7" id="KW-0472">Membrane</keyword>
<dbReference type="OrthoDB" id="2063054at2"/>
<keyword evidence="2 7" id="KW-0813">Transport</keyword>
<dbReference type="PANTHER" id="PTHR43744">
    <property type="entry name" value="ABC TRANSPORTER PERMEASE PROTEIN MG189-RELATED-RELATED"/>
    <property type="match status" value="1"/>
</dbReference>
<dbReference type="InterPro" id="IPR000515">
    <property type="entry name" value="MetI-like"/>
</dbReference>
<evidence type="ECO:0000256" key="7">
    <source>
        <dbReference type="RuleBase" id="RU363032"/>
    </source>
</evidence>
<feature type="transmembrane region" description="Helical" evidence="7">
    <location>
        <begin position="93"/>
        <end position="119"/>
    </location>
</feature>
<gene>
    <name evidence="9" type="ORF">DTO57_06490</name>
</gene>
<dbReference type="GO" id="GO:0055085">
    <property type="term" value="P:transmembrane transport"/>
    <property type="evidence" value="ECO:0007669"/>
    <property type="project" value="InterPro"/>
</dbReference>
<feature type="transmembrane region" description="Helical" evidence="7">
    <location>
        <begin position="158"/>
        <end position="183"/>
    </location>
</feature>
<feature type="transmembrane region" description="Helical" evidence="7">
    <location>
        <begin position="29"/>
        <end position="55"/>
    </location>
</feature>
<name>A0A367Y2Q5_9MICO</name>
<dbReference type="GO" id="GO:0005886">
    <property type="term" value="C:plasma membrane"/>
    <property type="evidence" value="ECO:0007669"/>
    <property type="project" value="UniProtKB-SubCell"/>
</dbReference>
<dbReference type="InterPro" id="IPR035906">
    <property type="entry name" value="MetI-like_sf"/>
</dbReference>
<dbReference type="Gene3D" id="1.10.3720.10">
    <property type="entry name" value="MetI-like"/>
    <property type="match status" value="1"/>
</dbReference>
<accession>A0A367Y2Q5</accession>
<feature type="transmembrane region" description="Helical" evidence="7">
    <location>
        <begin position="126"/>
        <end position="146"/>
    </location>
</feature>
<evidence type="ECO:0000256" key="3">
    <source>
        <dbReference type="ARBA" id="ARBA00022475"/>
    </source>
</evidence>
<sequence>MVTLKTNTYSVVVPGGEKKRPRRRASGKFARSVIPTTLLWVLAALMAFPLLWFLLSSFKPGSELFSYPLSFFPRNWTIDGYTEALDRFDFFRYLFNSFAVASISTILTVFLCATTGYALAKYRNPWLSVLGLCILSMTMLPGEVILNPLFIVIRDLGLYNSLLGVIIPTVITPTGVLMFRQYYVSVPDELLDAARIDGASEYGIFFRIMLPLGRPIMLTLGIISFQWRWNDYILPLIVLGDPNTYTLQIALRSLVGAENIQWSVLLSASVLSMIPLVVLYLVFQKYITSANINTGLKD</sequence>
<dbReference type="Proteomes" id="UP000253508">
    <property type="component" value="Unassembled WGS sequence"/>
</dbReference>
<reference evidence="9 10" key="1">
    <citation type="submission" date="2018-07" db="EMBL/GenBank/DDBJ databases">
        <title>Microbacterium endoborsara sp. nov., a novel actinobacterium isolated from Borszczowia aralocaspica.</title>
        <authorList>
            <person name="An D."/>
        </authorList>
    </citation>
    <scope>NUCLEOTIDE SEQUENCE [LARGE SCALE GENOMIC DNA]</scope>
    <source>
        <strain evidence="9 10">C1.15228</strain>
    </source>
</reference>
<dbReference type="AlphaFoldDB" id="A0A367Y2Q5"/>
<protein>
    <submittedName>
        <fullName evidence="9">Carbohydrate ABC transporter permease</fullName>
    </submittedName>
</protein>
<keyword evidence="5 7" id="KW-1133">Transmembrane helix</keyword>
<comment type="similarity">
    <text evidence="7">Belongs to the binding-protein-dependent transport system permease family.</text>
</comment>
<evidence type="ECO:0000313" key="9">
    <source>
        <dbReference type="EMBL" id="RCK59810.1"/>
    </source>
</evidence>
<dbReference type="CDD" id="cd06261">
    <property type="entry name" value="TM_PBP2"/>
    <property type="match status" value="1"/>
</dbReference>
<organism evidence="9 10">
    <name type="scientific">Microbacterium sorbitolivorans</name>
    <dbReference type="NCBI Taxonomy" id="1867410"/>
    <lineage>
        <taxon>Bacteria</taxon>
        <taxon>Bacillati</taxon>
        <taxon>Actinomycetota</taxon>
        <taxon>Actinomycetes</taxon>
        <taxon>Micrococcales</taxon>
        <taxon>Microbacteriaceae</taxon>
        <taxon>Microbacterium</taxon>
    </lineage>
</organism>
<comment type="caution">
    <text evidence="9">The sequence shown here is derived from an EMBL/GenBank/DDBJ whole genome shotgun (WGS) entry which is preliminary data.</text>
</comment>
<keyword evidence="3" id="KW-1003">Cell membrane</keyword>
<dbReference type="PANTHER" id="PTHR43744:SF8">
    <property type="entry name" value="SN-GLYCEROL-3-PHOSPHATE TRANSPORT SYSTEM PERMEASE PROTEIN UGPE"/>
    <property type="match status" value="1"/>
</dbReference>
<dbReference type="SUPFAM" id="SSF161098">
    <property type="entry name" value="MetI-like"/>
    <property type="match status" value="1"/>
</dbReference>
<dbReference type="RefSeq" id="WP_114117422.1">
    <property type="nucleotide sequence ID" value="NZ_BMHU01000003.1"/>
</dbReference>